<keyword evidence="4" id="KW-1185">Reference proteome</keyword>
<dbReference type="Pfam" id="PF02634">
    <property type="entry name" value="FdhD-NarQ"/>
    <property type="match status" value="1"/>
</dbReference>
<dbReference type="AlphaFoldDB" id="A0AAI9SC76"/>
<dbReference type="PANTHER" id="PTHR30592:SF1">
    <property type="entry name" value="SULFUR CARRIER PROTEIN FDHD"/>
    <property type="match status" value="1"/>
</dbReference>
<dbReference type="EMBL" id="WEHW01000038">
    <property type="protein sequence ID" value="KAB7650460.1"/>
    <property type="molecule type" value="Genomic_DNA"/>
</dbReference>
<proteinExistence type="predicted"/>
<evidence type="ECO:0000256" key="1">
    <source>
        <dbReference type="ARBA" id="ARBA00022490"/>
    </source>
</evidence>
<name>A0AAI9SC76_9BURK</name>
<organism evidence="3 4">
    <name type="scientific">Sutterella seckii</name>
    <dbReference type="NCBI Taxonomy" id="1944635"/>
    <lineage>
        <taxon>Bacteria</taxon>
        <taxon>Pseudomonadati</taxon>
        <taxon>Pseudomonadota</taxon>
        <taxon>Betaproteobacteria</taxon>
        <taxon>Burkholderiales</taxon>
        <taxon>Sutterellaceae</taxon>
        <taxon>Sutterella</taxon>
    </lineage>
</organism>
<reference evidence="3 4" key="1">
    <citation type="submission" date="2019-10" db="EMBL/GenBank/DDBJ databases">
        <title>Genome diversity of Sutterella seckii.</title>
        <authorList>
            <person name="Chaplin A.V."/>
            <person name="Sokolova S.R."/>
            <person name="Mosin K.A."/>
            <person name="Ivanova E.L."/>
            <person name="Kochetkova T.O."/>
            <person name="Goltsov A.Y."/>
            <person name="Trofimov D.Y."/>
            <person name="Efimov B.A."/>
        </authorList>
    </citation>
    <scope>NUCLEOTIDE SEQUENCE [LARGE SCALE GENOMIC DNA]</scope>
    <source>
        <strain evidence="3 4">ASD3426</strain>
    </source>
</reference>
<dbReference type="Gene3D" id="3.40.140.10">
    <property type="entry name" value="Cytidine Deaminase, domain 2"/>
    <property type="match status" value="1"/>
</dbReference>
<evidence type="ECO:0000313" key="3">
    <source>
        <dbReference type="EMBL" id="KAB7650460.1"/>
    </source>
</evidence>
<dbReference type="Proteomes" id="UP000469462">
    <property type="component" value="Unassembled WGS sequence"/>
</dbReference>
<dbReference type="SUPFAM" id="SSF53927">
    <property type="entry name" value="Cytidine deaminase-like"/>
    <property type="match status" value="1"/>
</dbReference>
<dbReference type="GO" id="GO:0006777">
    <property type="term" value="P:Mo-molybdopterin cofactor biosynthetic process"/>
    <property type="evidence" value="ECO:0007669"/>
    <property type="project" value="UniProtKB-KW"/>
</dbReference>
<dbReference type="GO" id="GO:0016783">
    <property type="term" value="F:sulfurtransferase activity"/>
    <property type="evidence" value="ECO:0007669"/>
    <property type="project" value="InterPro"/>
</dbReference>
<comment type="caution">
    <text evidence="3">The sequence shown here is derived from an EMBL/GenBank/DDBJ whole genome shotgun (WGS) entry which is preliminary data.</text>
</comment>
<keyword evidence="2" id="KW-0501">Molybdenum cofactor biosynthesis</keyword>
<gene>
    <name evidence="3" type="ORF">GBM96_08970</name>
</gene>
<feature type="non-terminal residue" evidence="3">
    <location>
        <position position="1"/>
    </location>
</feature>
<evidence type="ECO:0000313" key="4">
    <source>
        <dbReference type="Proteomes" id="UP000469462"/>
    </source>
</evidence>
<dbReference type="RefSeq" id="WP_193222503.1">
    <property type="nucleotide sequence ID" value="NZ_WEHW01000038.1"/>
</dbReference>
<dbReference type="InterPro" id="IPR016193">
    <property type="entry name" value="Cytidine_deaminase-like"/>
</dbReference>
<dbReference type="PANTHER" id="PTHR30592">
    <property type="entry name" value="FORMATE DEHYDROGENASE"/>
    <property type="match status" value="1"/>
</dbReference>
<evidence type="ECO:0000256" key="2">
    <source>
        <dbReference type="ARBA" id="ARBA00023150"/>
    </source>
</evidence>
<accession>A0AAI9SC76</accession>
<dbReference type="InterPro" id="IPR003786">
    <property type="entry name" value="FdhD"/>
</dbReference>
<sequence length="86" mass="9259">LDKLLGLRARRGWTDGALVISSRASYEMVQKAAMCGVEIIFAVSAPTALAIDVAKRAGITLVAFCRRSRANVYTHPERLIGIGSRA</sequence>
<protein>
    <submittedName>
        <fullName evidence="3">Sulfurtransferase FdhD</fullName>
    </submittedName>
</protein>
<keyword evidence="1" id="KW-0963">Cytoplasm</keyword>